<dbReference type="EMBL" id="CAUYUE010000006">
    <property type="protein sequence ID" value="CAK0781184.1"/>
    <property type="molecule type" value="Genomic_DNA"/>
</dbReference>
<dbReference type="SUPFAM" id="SSF63829">
    <property type="entry name" value="Calcium-dependent phosphotriesterase"/>
    <property type="match status" value="1"/>
</dbReference>
<keyword evidence="2" id="KW-0732">Signal</keyword>
<keyword evidence="1" id="KW-1133">Transmembrane helix</keyword>
<accession>A0AAV1I3Z5</accession>
<organism evidence="3 4">
    <name type="scientific">Coccomyxa viridis</name>
    <dbReference type="NCBI Taxonomy" id="1274662"/>
    <lineage>
        <taxon>Eukaryota</taxon>
        <taxon>Viridiplantae</taxon>
        <taxon>Chlorophyta</taxon>
        <taxon>core chlorophytes</taxon>
        <taxon>Trebouxiophyceae</taxon>
        <taxon>Trebouxiophyceae incertae sedis</taxon>
        <taxon>Coccomyxaceae</taxon>
        <taxon>Coccomyxa</taxon>
    </lineage>
</organism>
<keyword evidence="4" id="KW-1185">Reference proteome</keyword>
<gene>
    <name evidence="3" type="ORF">CVIRNUC_005307</name>
</gene>
<feature type="signal peptide" evidence="2">
    <location>
        <begin position="1"/>
        <end position="28"/>
    </location>
</feature>
<comment type="caution">
    <text evidence="3">The sequence shown here is derived from an EMBL/GenBank/DDBJ whole genome shotgun (WGS) entry which is preliminary data.</text>
</comment>
<sequence>MHLPTFVLGLWATSSLLLLSNILQGTGAAQVQTIIDMGTASDHAYFSEVAVKHGRTSGSLFFTDSKADCIRQWTSQGQLKTLAGDCGHPGGFRNGQGDHALFSMPRGLCYHDMDFLVIADSQNACLRRISLDGEVSTFAGQCESPGEHDGDSSEAQFLTAIQGVACLSNCSVLVTDPSSRSVRIIDVGEHCPQPAGKVPQTHSASRWHLAVWSLGGLAAAVTASAGGALLLRKALGRKIRNKRAQVEEASAAGQTHPVLRHPSKVKETQQAINYDDSAQETFLKTLADGVASEAQASLIDLTYDEDKITNSMGAAAGSIHPPEDMI</sequence>
<proteinExistence type="predicted"/>
<dbReference type="Proteomes" id="UP001314263">
    <property type="component" value="Unassembled WGS sequence"/>
</dbReference>
<name>A0AAV1I3Z5_9CHLO</name>
<evidence type="ECO:0000313" key="3">
    <source>
        <dbReference type="EMBL" id="CAK0781184.1"/>
    </source>
</evidence>
<keyword evidence="1" id="KW-0812">Transmembrane</keyword>
<evidence type="ECO:0000256" key="2">
    <source>
        <dbReference type="SAM" id="SignalP"/>
    </source>
</evidence>
<dbReference type="AlphaFoldDB" id="A0AAV1I3Z5"/>
<reference evidence="3 4" key="1">
    <citation type="submission" date="2023-10" db="EMBL/GenBank/DDBJ databases">
        <authorList>
            <person name="Maclean D."/>
            <person name="Macfadyen A."/>
        </authorList>
    </citation>
    <scope>NUCLEOTIDE SEQUENCE [LARGE SCALE GENOMIC DNA]</scope>
</reference>
<dbReference type="InterPro" id="IPR011042">
    <property type="entry name" value="6-blade_b-propeller_TolB-like"/>
</dbReference>
<feature type="transmembrane region" description="Helical" evidence="1">
    <location>
        <begin position="209"/>
        <end position="231"/>
    </location>
</feature>
<dbReference type="PANTHER" id="PTHR13833">
    <property type="match status" value="1"/>
</dbReference>
<dbReference type="PANTHER" id="PTHR13833:SF71">
    <property type="entry name" value="NHL DOMAIN-CONTAINING PROTEIN"/>
    <property type="match status" value="1"/>
</dbReference>
<protein>
    <submittedName>
        <fullName evidence="3">Uncharacterized protein</fullName>
    </submittedName>
</protein>
<evidence type="ECO:0000313" key="4">
    <source>
        <dbReference type="Proteomes" id="UP001314263"/>
    </source>
</evidence>
<evidence type="ECO:0000256" key="1">
    <source>
        <dbReference type="SAM" id="Phobius"/>
    </source>
</evidence>
<dbReference type="Gene3D" id="2.120.10.30">
    <property type="entry name" value="TolB, C-terminal domain"/>
    <property type="match status" value="1"/>
</dbReference>
<keyword evidence="1" id="KW-0472">Membrane</keyword>
<feature type="chain" id="PRO_5043314835" evidence="2">
    <location>
        <begin position="29"/>
        <end position="326"/>
    </location>
</feature>